<organism evidence="10 11">
    <name type="scientific">Fulvimarina pelagi HTCC2506</name>
    <dbReference type="NCBI Taxonomy" id="314231"/>
    <lineage>
        <taxon>Bacteria</taxon>
        <taxon>Pseudomonadati</taxon>
        <taxon>Pseudomonadota</taxon>
        <taxon>Alphaproteobacteria</taxon>
        <taxon>Hyphomicrobiales</taxon>
        <taxon>Aurantimonadaceae</taxon>
        <taxon>Fulvimarina</taxon>
    </lineage>
</organism>
<evidence type="ECO:0000256" key="6">
    <source>
        <dbReference type="ARBA" id="ARBA00023049"/>
    </source>
</evidence>
<evidence type="ECO:0000256" key="5">
    <source>
        <dbReference type="ARBA" id="ARBA00022833"/>
    </source>
</evidence>
<keyword evidence="2" id="KW-0645">Protease</keyword>
<keyword evidence="3" id="KW-0479">Metal-binding</keyword>
<keyword evidence="5" id="KW-0862">Zinc</keyword>
<dbReference type="GO" id="GO:0046872">
    <property type="term" value="F:metal ion binding"/>
    <property type="evidence" value="ECO:0007669"/>
    <property type="project" value="UniProtKB-KW"/>
</dbReference>
<dbReference type="HOGENOM" id="CLU_029425_2_1_5"/>
<reference evidence="10 11" key="1">
    <citation type="journal article" date="2010" name="J. Bacteriol.">
        <title>Genome sequence of Fulvimarina pelagi HTCC2506T, a Mn(II)-oxidizing alphaproteobacterium possessing an aerobic anoxygenic photosynthetic gene cluster and Xanthorhodopsin.</title>
        <authorList>
            <person name="Kang I."/>
            <person name="Oh H.M."/>
            <person name="Lim S.I."/>
            <person name="Ferriera S."/>
            <person name="Giovannoni S.J."/>
            <person name="Cho J.C."/>
        </authorList>
    </citation>
    <scope>NUCLEOTIDE SEQUENCE [LARGE SCALE GENOMIC DNA]</scope>
    <source>
        <strain evidence="10 11">HTCC2506</strain>
    </source>
</reference>
<dbReference type="InterPro" id="IPR050570">
    <property type="entry name" value="Cell_wall_metabolism_enzyme"/>
</dbReference>
<feature type="region of interest" description="Disordered" evidence="7">
    <location>
        <begin position="118"/>
        <end position="139"/>
    </location>
</feature>
<feature type="domain" description="M23ase beta-sheet core" evidence="9">
    <location>
        <begin position="314"/>
        <end position="408"/>
    </location>
</feature>
<comment type="caution">
    <text evidence="10">The sequence shown here is derived from an EMBL/GenBank/DDBJ whole genome shotgun (WGS) entry which is preliminary data.</text>
</comment>
<dbReference type="CDD" id="cd12797">
    <property type="entry name" value="M23_peptidase"/>
    <property type="match status" value="1"/>
</dbReference>
<evidence type="ECO:0000256" key="1">
    <source>
        <dbReference type="ARBA" id="ARBA00001947"/>
    </source>
</evidence>
<proteinExistence type="predicted"/>
<name>Q0G700_9HYPH</name>
<keyword evidence="4" id="KW-0378">Hydrolase</keyword>
<dbReference type="PANTHER" id="PTHR21666">
    <property type="entry name" value="PEPTIDASE-RELATED"/>
    <property type="match status" value="1"/>
</dbReference>
<evidence type="ECO:0000256" key="7">
    <source>
        <dbReference type="SAM" id="MobiDB-lite"/>
    </source>
</evidence>
<evidence type="ECO:0000313" key="10">
    <source>
        <dbReference type="EMBL" id="EAU42564.1"/>
    </source>
</evidence>
<dbReference type="GO" id="GO:0004222">
    <property type="term" value="F:metalloendopeptidase activity"/>
    <property type="evidence" value="ECO:0007669"/>
    <property type="project" value="TreeGrafter"/>
</dbReference>
<dbReference type="Proteomes" id="UP000004310">
    <property type="component" value="Unassembled WGS sequence"/>
</dbReference>
<dbReference type="eggNOG" id="COG0739">
    <property type="taxonomic scope" value="Bacteria"/>
</dbReference>
<keyword evidence="8" id="KW-0812">Transmembrane</keyword>
<dbReference type="FunFam" id="2.70.70.10:FF:000006">
    <property type="entry name" value="M23 family peptidase"/>
    <property type="match status" value="1"/>
</dbReference>
<dbReference type="PANTHER" id="PTHR21666:SF288">
    <property type="entry name" value="CELL DIVISION PROTEIN YTFB"/>
    <property type="match status" value="1"/>
</dbReference>
<dbReference type="STRING" id="217511.GCA_001463845_00172"/>
<dbReference type="EMBL" id="AATP01000001">
    <property type="protein sequence ID" value="EAU42564.1"/>
    <property type="molecule type" value="Genomic_DNA"/>
</dbReference>
<keyword evidence="6" id="KW-0482">Metalloprotease</keyword>
<gene>
    <name evidence="10" type="ORF">FP2506_06981</name>
</gene>
<dbReference type="AlphaFoldDB" id="Q0G700"/>
<keyword evidence="11" id="KW-1185">Reference proteome</keyword>
<evidence type="ECO:0000256" key="2">
    <source>
        <dbReference type="ARBA" id="ARBA00022670"/>
    </source>
</evidence>
<dbReference type="InterPro" id="IPR016047">
    <property type="entry name" value="M23ase_b-sheet_dom"/>
</dbReference>
<evidence type="ECO:0000256" key="8">
    <source>
        <dbReference type="SAM" id="Phobius"/>
    </source>
</evidence>
<feature type="transmembrane region" description="Helical" evidence="8">
    <location>
        <begin position="21"/>
        <end position="39"/>
    </location>
</feature>
<evidence type="ECO:0000256" key="4">
    <source>
        <dbReference type="ARBA" id="ARBA00022801"/>
    </source>
</evidence>
<dbReference type="Gene3D" id="2.70.70.10">
    <property type="entry name" value="Glucose Permease (Domain IIA)"/>
    <property type="match status" value="1"/>
</dbReference>
<protein>
    <submittedName>
        <fullName evidence="10">Probable metalloendopeptidase protein</fullName>
    </submittedName>
</protein>
<evidence type="ECO:0000313" key="11">
    <source>
        <dbReference type="Proteomes" id="UP000004310"/>
    </source>
</evidence>
<dbReference type="Pfam" id="PF01551">
    <property type="entry name" value="Peptidase_M23"/>
    <property type="match status" value="1"/>
</dbReference>
<dbReference type="GO" id="GO:0006508">
    <property type="term" value="P:proteolysis"/>
    <property type="evidence" value="ECO:0007669"/>
    <property type="project" value="UniProtKB-KW"/>
</dbReference>
<keyword evidence="8" id="KW-1133">Transmembrane helix</keyword>
<dbReference type="SUPFAM" id="SSF51261">
    <property type="entry name" value="Duplicated hybrid motif"/>
    <property type="match status" value="1"/>
</dbReference>
<sequence length="422" mass="46332">MARGEDVRHVTLDHRQLFRGGILGGLAALVIGGLAFYGLQGEPTRAVPTETVLRQSYETRLANLRNKLDEATSRQFVAQKMVETKVDALLTQQEIIAERYERLEPIFERARDNGILPEFTKYGTPIPTPRPSDDFEAANEEAEHPHTQEAALQAVSFTAETVSPRGLKLRESQEDNLLDPFETASLRRSTFDLSADALSGFGRAIDYAEIQQITNMKALTTEAVERSMQIASVLSSFGIETERDTRTALGGPYEPVPEDAGFETHYDELENALDRLEGLRGVSEKLPFAAPMASNLMSSRFGIRSDPFLRRRALHAGIDYAARSGTPIRSTAAGTIVRAGRSGGYGNLVEIDHGNGIKTRFGHMARIDVEVGDEVPRGAQLGTVGSTGRSTGPHLHYEVRRNGRAIDPMRFIRAGREIAGLS</sequence>
<keyword evidence="8" id="KW-0472">Membrane</keyword>
<accession>Q0G700</accession>
<evidence type="ECO:0000259" key="9">
    <source>
        <dbReference type="Pfam" id="PF01551"/>
    </source>
</evidence>
<dbReference type="InterPro" id="IPR011055">
    <property type="entry name" value="Dup_hybrid_motif"/>
</dbReference>
<comment type="cofactor">
    <cofactor evidence="1">
        <name>Zn(2+)</name>
        <dbReference type="ChEBI" id="CHEBI:29105"/>
    </cofactor>
</comment>
<evidence type="ECO:0000256" key="3">
    <source>
        <dbReference type="ARBA" id="ARBA00022723"/>
    </source>
</evidence>